<dbReference type="InterPro" id="IPR007219">
    <property type="entry name" value="XnlR_reg_dom"/>
</dbReference>
<reference evidence="6 7" key="1">
    <citation type="submission" date="2023-08" db="EMBL/GenBank/DDBJ databases">
        <title>Black Yeasts Isolated from many extreme environments.</title>
        <authorList>
            <person name="Coleine C."/>
            <person name="Stajich J.E."/>
            <person name="Selbmann L."/>
        </authorList>
    </citation>
    <scope>NUCLEOTIDE SEQUENCE [LARGE SCALE GENOMIC DNA]</scope>
    <source>
        <strain evidence="6 7">CCFEE 5792</strain>
    </source>
</reference>
<dbReference type="CDD" id="cd12148">
    <property type="entry name" value="fungal_TF_MHR"/>
    <property type="match status" value="1"/>
</dbReference>
<dbReference type="GO" id="GO:0005634">
    <property type="term" value="C:nucleus"/>
    <property type="evidence" value="ECO:0007669"/>
    <property type="project" value="TreeGrafter"/>
</dbReference>
<accession>A0AAV9MXX7</accession>
<dbReference type="AlphaFoldDB" id="A0AAV9MXX7"/>
<dbReference type="InterPro" id="IPR051127">
    <property type="entry name" value="Fungal_SecMet_Regulators"/>
</dbReference>
<dbReference type="SMART" id="SM00906">
    <property type="entry name" value="Fungal_trans"/>
    <property type="match status" value="1"/>
</dbReference>
<organism evidence="6 7">
    <name type="scientific">Exophiala bonariae</name>
    <dbReference type="NCBI Taxonomy" id="1690606"/>
    <lineage>
        <taxon>Eukaryota</taxon>
        <taxon>Fungi</taxon>
        <taxon>Dikarya</taxon>
        <taxon>Ascomycota</taxon>
        <taxon>Pezizomycotina</taxon>
        <taxon>Eurotiomycetes</taxon>
        <taxon>Chaetothyriomycetidae</taxon>
        <taxon>Chaetothyriales</taxon>
        <taxon>Herpotrichiellaceae</taxon>
        <taxon>Exophiala</taxon>
    </lineage>
</organism>
<dbReference type="GeneID" id="89976638"/>
<sequence>MSAQDERSSVTVANLAPIVASTSWLRPANTATVLVDMLYLDLRGKTREQLLRLLSASSINDGSVDPESDIDDSGQISENGDEFDRRWDELQPGADESMLSSDDINAVSLAYDQHRRSYLGAASISAILRTIFRLCPDARFRVAQSAQEWPTPSLDLQVGKQTNPSHEDDARCIDAYFKFSHCVAPMLNEAEFKYKWQTASEQEASWQGLFNMVCTMGSIAAGHESMHKLYYHRAQTHLTLETFGSGNLESVQALCLLGGCYLQYMNSPNMATAVLGAAYRMAFALGLHRDARKSNPPFTSPPGGDSVAYESTLSKTETRRRTWWSLFCFDVWTSMTMGRPTAGRWDPNSMDTHLPAPVNGADNAAISLDASAKFCLLANRIQDRFAQIGRMTFGEVIAFDKELQNWQSSLPDVLKSPNRCPGHLLIARDFMHNRYINLRLILYRPVQLHRFNPRGSIHEIKDQELLIHNTCHDLAVDAVEAISKTWTRNRVHVWNASWYLFQAAMVPLLTLAQRTGDQVQSNNPASKDILRKILDLLHQMEPWMRSADRSRHIVVAILDALSNAETRRTPSLSDGDMNFFGWYDDQVTFGDDIDWSEFLVDDESLRDTNWIVH</sequence>
<dbReference type="GO" id="GO:0000978">
    <property type="term" value="F:RNA polymerase II cis-regulatory region sequence-specific DNA binding"/>
    <property type="evidence" value="ECO:0007669"/>
    <property type="project" value="TreeGrafter"/>
</dbReference>
<dbReference type="GO" id="GO:0006351">
    <property type="term" value="P:DNA-templated transcription"/>
    <property type="evidence" value="ECO:0007669"/>
    <property type="project" value="InterPro"/>
</dbReference>
<evidence type="ECO:0000313" key="6">
    <source>
        <dbReference type="EMBL" id="KAK5046331.1"/>
    </source>
</evidence>
<gene>
    <name evidence="6" type="ORF">LTR84_008475</name>
</gene>
<dbReference type="RefSeq" id="XP_064701925.1">
    <property type="nucleotide sequence ID" value="XM_064852020.1"/>
</dbReference>
<dbReference type="GO" id="GO:0000981">
    <property type="term" value="F:DNA-binding transcription factor activity, RNA polymerase II-specific"/>
    <property type="evidence" value="ECO:0007669"/>
    <property type="project" value="TreeGrafter"/>
</dbReference>
<name>A0AAV9MXX7_9EURO</name>
<dbReference type="PANTHER" id="PTHR47424:SF5">
    <property type="entry name" value="ZN(II)2CYS6 TRANSCRIPTION FACTOR (EUROFUNG)"/>
    <property type="match status" value="1"/>
</dbReference>
<comment type="caution">
    <text evidence="6">The sequence shown here is derived from an EMBL/GenBank/DDBJ whole genome shotgun (WGS) entry which is preliminary data.</text>
</comment>
<dbReference type="PANTHER" id="PTHR47424">
    <property type="entry name" value="REGULATORY PROTEIN GAL4"/>
    <property type="match status" value="1"/>
</dbReference>
<feature type="region of interest" description="Disordered" evidence="4">
    <location>
        <begin position="62"/>
        <end position="83"/>
    </location>
</feature>
<dbReference type="GO" id="GO:0000435">
    <property type="term" value="P:positive regulation of transcription from RNA polymerase II promoter by galactose"/>
    <property type="evidence" value="ECO:0007669"/>
    <property type="project" value="TreeGrafter"/>
</dbReference>
<evidence type="ECO:0000256" key="1">
    <source>
        <dbReference type="ARBA" id="ARBA00023015"/>
    </source>
</evidence>
<dbReference type="Proteomes" id="UP001358417">
    <property type="component" value="Unassembled WGS sequence"/>
</dbReference>
<evidence type="ECO:0000313" key="7">
    <source>
        <dbReference type="Proteomes" id="UP001358417"/>
    </source>
</evidence>
<feature type="domain" description="Xylanolytic transcriptional activator regulatory" evidence="5">
    <location>
        <begin position="271"/>
        <end position="361"/>
    </location>
</feature>
<evidence type="ECO:0000259" key="5">
    <source>
        <dbReference type="SMART" id="SM00906"/>
    </source>
</evidence>
<protein>
    <recommendedName>
        <fullName evidence="5">Xylanolytic transcriptional activator regulatory domain-containing protein</fullName>
    </recommendedName>
</protein>
<dbReference type="GO" id="GO:0008270">
    <property type="term" value="F:zinc ion binding"/>
    <property type="evidence" value="ECO:0007669"/>
    <property type="project" value="InterPro"/>
</dbReference>
<keyword evidence="3" id="KW-0539">Nucleus</keyword>
<proteinExistence type="predicted"/>
<keyword evidence="1" id="KW-0805">Transcription regulation</keyword>
<keyword evidence="2" id="KW-0804">Transcription</keyword>
<dbReference type="Pfam" id="PF04082">
    <property type="entry name" value="Fungal_trans"/>
    <property type="match status" value="1"/>
</dbReference>
<keyword evidence="7" id="KW-1185">Reference proteome</keyword>
<dbReference type="EMBL" id="JAVRRD010000031">
    <property type="protein sequence ID" value="KAK5046331.1"/>
    <property type="molecule type" value="Genomic_DNA"/>
</dbReference>
<evidence type="ECO:0000256" key="2">
    <source>
        <dbReference type="ARBA" id="ARBA00023163"/>
    </source>
</evidence>
<evidence type="ECO:0000256" key="3">
    <source>
        <dbReference type="ARBA" id="ARBA00023242"/>
    </source>
</evidence>
<evidence type="ECO:0000256" key="4">
    <source>
        <dbReference type="SAM" id="MobiDB-lite"/>
    </source>
</evidence>